<dbReference type="Gene3D" id="3.10.310.40">
    <property type="match status" value="1"/>
</dbReference>
<dbReference type="InterPro" id="IPR018165">
    <property type="entry name" value="Ala-tRNA-synth_IIc_core"/>
</dbReference>
<keyword evidence="5 11" id="KW-0547">Nucleotide-binding</keyword>
<evidence type="ECO:0000256" key="9">
    <source>
        <dbReference type="ARBA" id="ARBA00022917"/>
    </source>
</evidence>
<proteinExistence type="inferred from homology"/>
<dbReference type="SUPFAM" id="SSF55681">
    <property type="entry name" value="Class II aaRS and biotin synthetases"/>
    <property type="match status" value="1"/>
</dbReference>
<sequence length="879" mass="98978">MESKEIRQRFLEFFKRKQHEIVASAPLVIHNDPTLMFTNAGMNQFKDFFLGNADPSSKRIADTQKCLRVSGKHNDLEEVGLDTYHHTMFEMLGNWSFGDYFKKEAIEWAWELLTEEFQLPKDRLYASVFGGDEGDNMPLDQDALDLWKSIIPEDRIVYGNKKDNFWEMGETGPCGPCSEIHIDLRPETEVEKIPGKDLVNMDHPQVVEIWNLVFMQFNRMANGSLVKLPAQHVDTGMGFERLAMAIQKKTSNYDTDVFSPLINFIANKASVDYGKDEKTDIALRVISDHIRAIAFTIADGQLPSNNKAGYVIRRILRRAVRYGYTFLDFKEPFLYQLLPVLAGQFDGVFPELISQQDFIAKVIREEETSFLRTLDKGLTKLDVITKQAESGSKIIEGKIVFELYDTYGFPFDLTSLIARENGLSVDEEGFKNEMQVQKSRSKKDAATAKGDWIEIKHIDEVTFLGYDAVTSSAQISKYREVEEKGKTLYHIVLDQTPFYAESGGQIGDTGYLADGNQKTTIIDTKKENNLIIHFAKELPKNLEANFKAVVNVSKRRLTENNHSATHLLHAALRQVLGTHVQQKGSLVNDKTLRFDFSHFSKMTDEEILEVEKIVNQKIRENIQLNEQRNVPIEEAKNLGAMALFGEKYGDFVRVITFDKNYSVELCGGTHVPATGNIGQFKIISEGSVAAGVRRIEALTAEAAENYQLKQNEVLQQVNELLNNPKDTVKAIEALVKEKLELTKEIEEVNLEKGKQQKILLQQKVQAVNGFNLLIEQAELPNADALKKLAFEFKNEVENLIMVIAANIAGKPQIAVMISDNLVKEHALHAGNMVRELAKEIKGGGGGQPFFATAGGKEINGLPQAVTKAKELIESMTSHS</sequence>
<dbReference type="GO" id="GO:0000049">
    <property type="term" value="F:tRNA binding"/>
    <property type="evidence" value="ECO:0007669"/>
    <property type="project" value="UniProtKB-KW"/>
</dbReference>
<keyword evidence="9 11" id="KW-0648">Protein biosynthesis</keyword>
<dbReference type="STRING" id="156994.SAMN04488028_101838"/>
<evidence type="ECO:0000256" key="12">
    <source>
        <dbReference type="SAM" id="Coils"/>
    </source>
</evidence>
<dbReference type="SMART" id="SM00863">
    <property type="entry name" value="tRNA_SAD"/>
    <property type="match status" value="1"/>
</dbReference>
<dbReference type="GO" id="GO:0005737">
    <property type="term" value="C:cytoplasm"/>
    <property type="evidence" value="ECO:0007669"/>
    <property type="project" value="UniProtKB-SubCell"/>
</dbReference>
<comment type="subcellular location">
    <subcellularLocation>
        <location evidence="11">Cytoplasm</location>
    </subcellularLocation>
</comment>
<keyword evidence="2 11" id="KW-0820">tRNA-binding</keyword>
<evidence type="ECO:0000256" key="8">
    <source>
        <dbReference type="ARBA" id="ARBA00022884"/>
    </source>
</evidence>
<dbReference type="PANTHER" id="PTHR11777:SF9">
    <property type="entry name" value="ALANINE--TRNA LIGASE, CYTOPLASMIC"/>
    <property type="match status" value="1"/>
</dbReference>
<keyword evidence="10 11" id="KW-0030">Aminoacyl-tRNA synthetase</keyword>
<comment type="function">
    <text evidence="11">Catalyzes the attachment of alanine to tRNA(Ala) in a two-step reaction: alanine is first activated by ATP to form Ala-AMP and then transferred to the acceptor end of tRNA(Ala). Also edits incorrectly charged Ser-tRNA(Ala) and Gly-tRNA(Ala) via its editing domain.</text>
</comment>
<keyword evidence="6 11" id="KW-0862">Zinc</keyword>
<dbReference type="InterPro" id="IPR012947">
    <property type="entry name" value="tRNA_SAD"/>
</dbReference>
<keyword evidence="4 11" id="KW-0479">Metal-binding</keyword>
<comment type="similarity">
    <text evidence="1 11">Belongs to the class-II aminoacyl-tRNA synthetase family.</text>
</comment>
<comment type="cofactor">
    <cofactor evidence="11">
        <name>Zn(2+)</name>
        <dbReference type="ChEBI" id="CHEBI:29105"/>
    </cofactor>
    <text evidence="11">Binds 1 zinc ion per subunit.</text>
</comment>
<evidence type="ECO:0000256" key="5">
    <source>
        <dbReference type="ARBA" id="ARBA00022741"/>
    </source>
</evidence>
<name>A0A1M6L5W6_REIAG</name>
<dbReference type="FunFam" id="3.10.310.40:FF:000001">
    <property type="entry name" value="Alanine--tRNA ligase"/>
    <property type="match status" value="1"/>
</dbReference>
<dbReference type="EMBL" id="FRAA01000001">
    <property type="protein sequence ID" value="SHJ66601.1"/>
    <property type="molecule type" value="Genomic_DNA"/>
</dbReference>
<keyword evidence="8 11" id="KW-0694">RNA-binding</keyword>
<evidence type="ECO:0000313" key="14">
    <source>
        <dbReference type="EMBL" id="SHJ66601.1"/>
    </source>
</evidence>
<reference evidence="15" key="1">
    <citation type="submission" date="2016-11" db="EMBL/GenBank/DDBJ databases">
        <authorList>
            <person name="Varghese N."/>
            <person name="Submissions S."/>
        </authorList>
    </citation>
    <scope>NUCLEOTIDE SEQUENCE [LARGE SCALE GENOMIC DNA]</scope>
    <source>
        <strain evidence="15">DSM 26134</strain>
    </source>
</reference>
<dbReference type="HAMAP" id="MF_00036_B">
    <property type="entry name" value="Ala_tRNA_synth_B"/>
    <property type="match status" value="1"/>
</dbReference>
<dbReference type="FunFam" id="3.30.980.10:FF:000004">
    <property type="entry name" value="Alanine--tRNA ligase, cytoplasmic"/>
    <property type="match status" value="1"/>
</dbReference>
<protein>
    <recommendedName>
        <fullName evidence="11">Alanine--tRNA ligase</fullName>
        <ecNumber evidence="11">6.1.1.7</ecNumber>
    </recommendedName>
    <alternativeName>
        <fullName evidence="11">Alanyl-tRNA synthetase</fullName>
        <shortName evidence="11">AlaRS</shortName>
    </alternativeName>
</protein>
<gene>
    <name evidence="11" type="primary">alaS</name>
    <name evidence="14" type="ORF">SAMN04488028_101838</name>
</gene>
<dbReference type="FunFam" id="3.30.54.20:FF:000001">
    <property type="entry name" value="Alanine--tRNA ligase"/>
    <property type="match status" value="1"/>
</dbReference>
<evidence type="ECO:0000256" key="10">
    <source>
        <dbReference type="ARBA" id="ARBA00023146"/>
    </source>
</evidence>
<keyword evidence="12" id="KW-0175">Coiled coil</keyword>
<dbReference type="InterPro" id="IPR002318">
    <property type="entry name" value="Ala-tRNA-lgiase_IIc"/>
</dbReference>
<evidence type="ECO:0000256" key="4">
    <source>
        <dbReference type="ARBA" id="ARBA00022723"/>
    </source>
</evidence>
<evidence type="ECO:0000256" key="7">
    <source>
        <dbReference type="ARBA" id="ARBA00022840"/>
    </source>
</evidence>
<dbReference type="InterPro" id="IPR018163">
    <property type="entry name" value="Thr/Ala-tRNA-synth_IIc_edit"/>
</dbReference>
<evidence type="ECO:0000313" key="15">
    <source>
        <dbReference type="Proteomes" id="UP000184474"/>
    </source>
</evidence>
<dbReference type="Gene3D" id="3.30.930.10">
    <property type="entry name" value="Bira Bifunctional Protein, Domain 2"/>
    <property type="match status" value="1"/>
</dbReference>
<dbReference type="SUPFAM" id="SSF101353">
    <property type="entry name" value="Putative anticodon-binding domain of alanyl-tRNA synthetase (AlaRS)"/>
    <property type="match status" value="1"/>
</dbReference>
<dbReference type="Gene3D" id="2.40.30.130">
    <property type="match status" value="1"/>
</dbReference>
<keyword evidence="3 11" id="KW-0436">Ligase</keyword>
<dbReference type="InterPro" id="IPR045864">
    <property type="entry name" value="aa-tRNA-synth_II/BPL/LPL"/>
</dbReference>
<dbReference type="InterPro" id="IPR018164">
    <property type="entry name" value="Ala-tRNA-synth_IIc_N"/>
</dbReference>
<dbReference type="PROSITE" id="PS50860">
    <property type="entry name" value="AA_TRNA_LIGASE_II_ALA"/>
    <property type="match status" value="1"/>
</dbReference>
<dbReference type="InterPro" id="IPR009000">
    <property type="entry name" value="Transl_B-barrel_sf"/>
</dbReference>
<dbReference type="GO" id="GO:0004813">
    <property type="term" value="F:alanine-tRNA ligase activity"/>
    <property type="evidence" value="ECO:0007669"/>
    <property type="project" value="UniProtKB-UniRule"/>
</dbReference>
<comment type="domain">
    <text evidence="11">Consists of three domains; the N-terminal catalytic domain, the editing domain and the C-terminal C-Ala domain. The editing domain removes incorrectly charged amino acids, while the C-Ala domain, along with tRNA(Ala), serves as a bridge to cooperatively bring together the editing and aminoacylation centers thus stimulating deacylation of misacylated tRNAs.</text>
</comment>
<dbReference type="InterPro" id="IPR018162">
    <property type="entry name" value="Ala-tRNA-ligase_IIc_anticod-bd"/>
</dbReference>
<dbReference type="SUPFAM" id="SSF55186">
    <property type="entry name" value="ThrRS/AlaRS common domain"/>
    <property type="match status" value="1"/>
</dbReference>
<evidence type="ECO:0000256" key="6">
    <source>
        <dbReference type="ARBA" id="ARBA00022833"/>
    </source>
</evidence>
<dbReference type="NCBIfam" id="TIGR00344">
    <property type="entry name" value="alaS"/>
    <property type="match status" value="1"/>
</dbReference>
<dbReference type="Proteomes" id="UP000184474">
    <property type="component" value="Unassembled WGS sequence"/>
</dbReference>
<evidence type="ECO:0000256" key="11">
    <source>
        <dbReference type="HAMAP-Rule" id="MF_00036"/>
    </source>
</evidence>
<evidence type="ECO:0000259" key="13">
    <source>
        <dbReference type="PROSITE" id="PS50860"/>
    </source>
</evidence>
<dbReference type="GO" id="GO:0005524">
    <property type="term" value="F:ATP binding"/>
    <property type="evidence" value="ECO:0007669"/>
    <property type="project" value="UniProtKB-UniRule"/>
</dbReference>
<accession>A0A1M6L5W6</accession>
<keyword evidence="15" id="KW-1185">Reference proteome</keyword>
<dbReference type="InterPro" id="IPR003156">
    <property type="entry name" value="DHHA1_dom"/>
</dbReference>
<comment type="catalytic activity">
    <reaction evidence="11">
        <text>tRNA(Ala) + L-alanine + ATP = L-alanyl-tRNA(Ala) + AMP + diphosphate</text>
        <dbReference type="Rhea" id="RHEA:12540"/>
        <dbReference type="Rhea" id="RHEA-COMP:9657"/>
        <dbReference type="Rhea" id="RHEA-COMP:9923"/>
        <dbReference type="ChEBI" id="CHEBI:30616"/>
        <dbReference type="ChEBI" id="CHEBI:33019"/>
        <dbReference type="ChEBI" id="CHEBI:57972"/>
        <dbReference type="ChEBI" id="CHEBI:78442"/>
        <dbReference type="ChEBI" id="CHEBI:78497"/>
        <dbReference type="ChEBI" id="CHEBI:456215"/>
        <dbReference type="EC" id="6.1.1.7"/>
    </reaction>
</comment>
<dbReference type="CDD" id="cd00673">
    <property type="entry name" value="AlaRS_core"/>
    <property type="match status" value="1"/>
</dbReference>
<dbReference type="RefSeq" id="WP_073119626.1">
    <property type="nucleotide sequence ID" value="NZ_FRAA01000001.1"/>
</dbReference>
<dbReference type="InterPro" id="IPR023033">
    <property type="entry name" value="Ala_tRNA_ligase_euk/bac"/>
</dbReference>
<evidence type="ECO:0000256" key="2">
    <source>
        <dbReference type="ARBA" id="ARBA00022555"/>
    </source>
</evidence>
<dbReference type="Gene3D" id="3.30.980.10">
    <property type="entry name" value="Threonyl-trna Synthetase, Chain A, domain 2"/>
    <property type="match status" value="1"/>
</dbReference>
<dbReference type="Pfam" id="PF07973">
    <property type="entry name" value="tRNA_SAD"/>
    <property type="match status" value="1"/>
</dbReference>
<feature type="binding site" evidence="11">
    <location>
        <position position="666"/>
    </location>
    <ligand>
        <name>Zn(2+)</name>
        <dbReference type="ChEBI" id="CHEBI:29105"/>
    </ligand>
</feature>
<keyword evidence="11" id="KW-0963">Cytoplasm</keyword>
<feature type="binding site" evidence="11">
    <location>
        <position position="562"/>
    </location>
    <ligand>
        <name>Zn(2+)</name>
        <dbReference type="ChEBI" id="CHEBI:29105"/>
    </ligand>
</feature>
<organism evidence="14 15">
    <name type="scientific">Reichenbachiella agariperforans</name>
    <dbReference type="NCBI Taxonomy" id="156994"/>
    <lineage>
        <taxon>Bacteria</taxon>
        <taxon>Pseudomonadati</taxon>
        <taxon>Bacteroidota</taxon>
        <taxon>Cytophagia</taxon>
        <taxon>Cytophagales</taxon>
        <taxon>Reichenbachiellaceae</taxon>
        <taxon>Reichenbachiella</taxon>
    </lineage>
</organism>
<feature type="binding site" evidence="11">
    <location>
        <position position="566"/>
    </location>
    <ligand>
        <name>Zn(2+)</name>
        <dbReference type="ChEBI" id="CHEBI:29105"/>
    </ligand>
</feature>
<dbReference type="InterPro" id="IPR050058">
    <property type="entry name" value="Ala-tRNA_ligase"/>
</dbReference>
<dbReference type="PANTHER" id="PTHR11777">
    <property type="entry name" value="ALANYL-TRNA SYNTHETASE"/>
    <property type="match status" value="1"/>
</dbReference>
<feature type="domain" description="Alanyl-transfer RNA synthetases family profile" evidence="13">
    <location>
        <begin position="1"/>
        <end position="709"/>
    </location>
</feature>
<evidence type="ECO:0000256" key="3">
    <source>
        <dbReference type="ARBA" id="ARBA00022598"/>
    </source>
</evidence>
<feature type="coiled-coil region" evidence="12">
    <location>
        <begin position="703"/>
        <end position="756"/>
    </location>
</feature>
<dbReference type="AlphaFoldDB" id="A0A1M6L5W6"/>
<dbReference type="GO" id="GO:0006419">
    <property type="term" value="P:alanyl-tRNA aminoacylation"/>
    <property type="evidence" value="ECO:0007669"/>
    <property type="project" value="UniProtKB-UniRule"/>
</dbReference>
<evidence type="ECO:0000256" key="1">
    <source>
        <dbReference type="ARBA" id="ARBA00008226"/>
    </source>
</evidence>
<dbReference type="PRINTS" id="PR00980">
    <property type="entry name" value="TRNASYNTHALA"/>
</dbReference>
<feature type="binding site" evidence="11">
    <location>
        <position position="670"/>
    </location>
    <ligand>
        <name>Zn(2+)</name>
        <dbReference type="ChEBI" id="CHEBI:29105"/>
    </ligand>
</feature>
<keyword evidence="7 11" id="KW-0067">ATP-binding</keyword>
<dbReference type="Pfam" id="PF01411">
    <property type="entry name" value="tRNA-synt_2c"/>
    <property type="match status" value="1"/>
</dbReference>
<dbReference type="SUPFAM" id="SSF50447">
    <property type="entry name" value="Translation proteins"/>
    <property type="match status" value="1"/>
</dbReference>
<dbReference type="EC" id="6.1.1.7" evidence="11"/>
<dbReference type="Gene3D" id="3.30.54.20">
    <property type="match status" value="1"/>
</dbReference>
<dbReference type="FunFam" id="3.30.930.10:FF:000011">
    <property type="entry name" value="Alanine--tRNA ligase, cytoplasmic"/>
    <property type="match status" value="1"/>
</dbReference>
<dbReference type="GO" id="GO:0002161">
    <property type="term" value="F:aminoacyl-tRNA deacylase activity"/>
    <property type="evidence" value="ECO:0007669"/>
    <property type="project" value="TreeGrafter"/>
</dbReference>
<dbReference type="Pfam" id="PF02272">
    <property type="entry name" value="DHHA1"/>
    <property type="match status" value="1"/>
</dbReference>
<dbReference type="GO" id="GO:0008270">
    <property type="term" value="F:zinc ion binding"/>
    <property type="evidence" value="ECO:0007669"/>
    <property type="project" value="UniProtKB-UniRule"/>
</dbReference>